<comment type="caution">
    <text evidence="2">The sequence shown here is derived from an EMBL/GenBank/DDBJ whole genome shotgun (WGS) entry which is preliminary data.</text>
</comment>
<organism evidence="2 3">
    <name type="scientific">Aquabacterium lacunae</name>
    <dbReference type="NCBI Taxonomy" id="2528630"/>
    <lineage>
        <taxon>Bacteria</taxon>
        <taxon>Pseudomonadati</taxon>
        <taxon>Pseudomonadota</taxon>
        <taxon>Betaproteobacteria</taxon>
        <taxon>Burkholderiales</taxon>
        <taxon>Aquabacterium</taxon>
    </lineage>
</organism>
<proteinExistence type="predicted"/>
<accession>A0A4Q9H3X1</accession>
<reference evidence="2 3" key="1">
    <citation type="submission" date="2019-02" db="EMBL/GenBank/DDBJ databases">
        <title>Aquabacterium sp. strain KMB7.</title>
        <authorList>
            <person name="Chen W.-M."/>
        </authorList>
    </citation>
    <scope>NUCLEOTIDE SEQUENCE [LARGE SCALE GENOMIC DNA]</scope>
    <source>
        <strain evidence="2 3">KMB7</strain>
    </source>
</reference>
<feature type="domain" description="Tetracyclin repressor-like C-terminal group 31" evidence="1">
    <location>
        <begin position="85"/>
        <end position="186"/>
    </location>
</feature>
<name>A0A4Q9H3X1_9BURK</name>
<dbReference type="RefSeq" id="WP_130967564.1">
    <property type="nucleotide sequence ID" value="NZ_SIXI01000003.1"/>
</dbReference>
<sequence length="187" mass="20399">MDTDRKTLIADAALHLLGMGGAKGLTHRAVDAQAGLPNGSTSFYCRTRLELLKLAVERHAALDMADLKADGRQWSAKDASLEGFLQTVATRVVAWAQADRRAHLRARFELILISAAEPELACTLHQLRQGFVVATVAALKRAGVDAPQRRAAWVVMAVDGLLMSTLNEPDQSLDRQACLDMLRALMR</sequence>
<dbReference type="InterPro" id="IPR009057">
    <property type="entry name" value="Homeodomain-like_sf"/>
</dbReference>
<dbReference type="EMBL" id="SIXI01000003">
    <property type="protein sequence ID" value="TBO31166.1"/>
    <property type="molecule type" value="Genomic_DNA"/>
</dbReference>
<dbReference type="AlphaFoldDB" id="A0A4Q9H3X1"/>
<dbReference type="InterPro" id="IPR041583">
    <property type="entry name" value="TetR_C_31"/>
</dbReference>
<protein>
    <submittedName>
        <fullName evidence="2">TetR family transcriptional regulator</fullName>
    </submittedName>
</protein>
<evidence type="ECO:0000313" key="2">
    <source>
        <dbReference type="EMBL" id="TBO31166.1"/>
    </source>
</evidence>
<evidence type="ECO:0000259" key="1">
    <source>
        <dbReference type="Pfam" id="PF17940"/>
    </source>
</evidence>
<gene>
    <name evidence="2" type="ORF">EYS42_07905</name>
</gene>
<dbReference type="Gene3D" id="1.10.357.10">
    <property type="entry name" value="Tetracycline Repressor, domain 2"/>
    <property type="match status" value="1"/>
</dbReference>
<evidence type="ECO:0000313" key="3">
    <source>
        <dbReference type="Proteomes" id="UP000292120"/>
    </source>
</evidence>
<dbReference type="Pfam" id="PF17940">
    <property type="entry name" value="TetR_C_31"/>
    <property type="match status" value="1"/>
</dbReference>
<keyword evidence="3" id="KW-1185">Reference proteome</keyword>
<dbReference type="OrthoDB" id="8920878at2"/>
<dbReference type="SUPFAM" id="SSF46689">
    <property type="entry name" value="Homeodomain-like"/>
    <property type="match status" value="1"/>
</dbReference>
<dbReference type="Proteomes" id="UP000292120">
    <property type="component" value="Unassembled WGS sequence"/>
</dbReference>